<dbReference type="Proteomes" id="UP000186955">
    <property type="component" value="Unassembled WGS sequence"/>
</dbReference>
<evidence type="ECO:0000313" key="3">
    <source>
        <dbReference type="Proteomes" id="UP000186955"/>
    </source>
</evidence>
<protein>
    <submittedName>
        <fullName evidence="2">Uncharacterized protein</fullName>
    </submittedName>
</protein>
<feature type="compositionally biased region" description="Basic and acidic residues" evidence="1">
    <location>
        <begin position="222"/>
        <end position="235"/>
    </location>
</feature>
<dbReference type="OrthoDB" id="5296805at2759"/>
<dbReference type="AlphaFoldDB" id="A0A1Q5T9M0"/>
<comment type="caution">
    <text evidence="2">The sequence shown here is derived from an EMBL/GenBank/DDBJ whole genome shotgun (WGS) entry which is preliminary data.</text>
</comment>
<feature type="region of interest" description="Disordered" evidence="1">
    <location>
        <begin position="222"/>
        <end position="319"/>
    </location>
</feature>
<dbReference type="EMBL" id="MNBE01000697">
    <property type="protein sequence ID" value="OKO96915.1"/>
    <property type="molecule type" value="Genomic_DNA"/>
</dbReference>
<reference evidence="2 3" key="1">
    <citation type="submission" date="2016-10" db="EMBL/GenBank/DDBJ databases">
        <title>Genome sequence of the ascomycete fungus Penicillium subrubescens.</title>
        <authorList>
            <person name="De Vries R.P."/>
            <person name="Peng M."/>
            <person name="Dilokpimol A."/>
            <person name="Hilden K."/>
            <person name="Makela M.R."/>
            <person name="Grigoriev I."/>
            <person name="Riley R."/>
            <person name="Granchi Z."/>
        </authorList>
    </citation>
    <scope>NUCLEOTIDE SEQUENCE [LARGE SCALE GENOMIC DNA]</scope>
    <source>
        <strain evidence="2 3">CBS 132785</strain>
    </source>
</reference>
<proteinExistence type="predicted"/>
<feature type="compositionally biased region" description="Basic and acidic residues" evidence="1">
    <location>
        <begin position="256"/>
        <end position="309"/>
    </location>
</feature>
<evidence type="ECO:0000256" key="1">
    <source>
        <dbReference type="SAM" id="MobiDB-lite"/>
    </source>
</evidence>
<accession>A0A1Q5T9M0</accession>
<keyword evidence="3" id="KW-1185">Reference proteome</keyword>
<gene>
    <name evidence="2" type="ORF">PENSUB_10469</name>
</gene>
<organism evidence="2 3">
    <name type="scientific">Penicillium subrubescens</name>
    <dbReference type="NCBI Taxonomy" id="1316194"/>
    <lineage>
        <taxon>Eukaryota</taxon>
        <taxon>Fungi</taxon>
        <taxon>Dikarya</taxon>
        <taxon>Ascomycota</taxon>
        <taxon>Pezizomycotina</taxon>
        <taxon>Eurotiomycetes</taxon>
        <taxon>Eurotiomycetidae</taxon>
        <taxon>Eurotiales</taxon>
        <taxon>Aspergillaceae</taxon>
        <taxon>Penicillium</taxon>
    </lineage>
</organism>
<sequence>MPSPALVEDLCRALARVTTPSELLLEILQDEKKARTLYNMVQHRYKFLTTGRSDDDEDGEMTVFDKVLIDLWHQEHQLENIGLLEFFIEEFLMAKSVNTYPEKKTLVFAQLHGQELIDAAFSNPEHLEFTLEEIETIVKEGDARQESALGKLIRVYQEAKADFYFSDADKSGISNKCNDKFNNVRFLRDTAENLLRHMKAHGHESHPLMPEVDKMIAVSGRHAEHLSGGRKRVFELPEDADTRPVGPRWKYQRREHRNERFIDRYRPGRGSHGDRYEPEDRYDRRDRYDRDDRDDRRHEHDDDRSDTSNKARAGRSRCH</sequence>
<evidence type="ECO:0000313" key="2">
    <source>
        <dbReference type="EMBL" id="OKO96915.1"/>
    </source>
</evidence>
<name>A0A1Q5T9M0_9EURO</name>